<name>A0A6I6LD66_9SPHN</name>
<dbReference type="Pfam" id="PF08808">
    <property type="entry name" value="RES"/>
    <property type="match status" value="1"/>
</dbReference>
<gene>
    <name evidence="2" type="ORF">EUU25_06310</name>
</gene>
<evidence type="ECO:0000313" key="3">
    <source>
        <dbReference type="Proteomes" id="UP000428803"/>
    </source>
</evidence>
<dbReference type="OrthoDB" id="7300555at2"/>
<accession>A0A6I6LD66</accession>
<proteinExistence type="predicted"/>
<protein>
    <submittedName>
        <fullName evidence="2">RES domain-containing protein</fullName>
    </submittedName>
</protein>
<dbReference type="Proteomes" id="UP000428803">
    <property type="component" value="Chromosome"/>
</dbReference>
<dbReference type="AlphaFoldDB" id="A0A6I6LD66"/>
<dbReference type="InterPro" id="IPR014914">
    <property type="entry name" value="RES_dom"/>
</dbReference>
<evidence type="ECO:0000313" key="2">
    <source>
        <dbReference type="EMBL" id="QGY80263.1"/>
    </source>
</evidence>
<keyword evidence="3" id="KW-1185">Reference proteome</keyword>
<reference evidence="3" key="1">
    <citation type="submission" date="2019-01" db="EMBL/GenBank/DDBJ databases">
        <title>Sphingorhabdus lacus sp.nov., isolated from an oligotrophic freshwater lake.</title>
        <authorList>
            <person name="Park M."/>
        </authorList>
    </citation>
    <scope>NUCLEOTIDE SEQUENCE [LARGE SCALE GENOMIC DNA]</scope>
    <source>
        <strain evidence="3">IMCC1753</strain>
    </source>
</reference>
<feature type="domain" description="RES" evidence="1">
    <location>
        <begin position="68"/>
        <end position="204"/>
    </location>
</feature>
<dbReference type="RefSeq" id="WP_158903175.1">
    <property type="nucleotide sequence ID" value="NZ_CP035733.1"/>
</dbReference>
<organism evidence="2 3">
    <name type="scientific">Sphingorhabdus lacus</name>
    <dbReference type="NCBI Taxonomy" id="392610"/>
    <lineage>
        <taxon>Bacteria</taxon>
        <taxon>Pseudomonadati</taxon>
        <taxon>Pseudomonadota</taxon>
        <taxon>Alphaproteobacteria</taxon>
        <taxon>Sphingomonadales</taxon>
        <taxon>Sphingomonadaceae</taxon>
        <taxon>Sphingorhabdus</taxon>
    </lineage>
</organism>
<dbReference type="SMART" id="SM00953">
    <property type="entry name" value="RES"/>
    <property type="match status" value="1"/>
</dbReference>
<dbReference type="EMBL" id="CP035733">
    <property type="protein sequence ID" value="QGY80263.1"/>
    <property type="molecule type" value="Genomic_DNA"/>
</dbReference>
<evidence type="ECO:0000259" key="1">
    <source>
        <dbReference type="SMART" id="SM00953"/>
    </source>
</evidence>
<dbReference type="KEGG" id="slaa:EUU25_06310"/>
<sequence length="244" mass="27303">MLTPTALASEVRRYEGTVWRVVEAQHRISTNRLAASLEDQTRLEALAEAAKPDLPKEARGLHFLLSSPFRYGHRTASRFRRADERPGIFYASETESTAIAETAYWRLRFFLRSPGFVPPSTTTEHSSFTAKVRTDYAIDLTLAPFVADTALWTHKSDYTACQELASLARLVEIELIRTTSARDLAGGCNIVILAPTAFQSKPPVPQRTWHFRFEDGRLTAHAAFPATERLVFTAELFGLGTVTD</sequence>